<evidence type="ECO:0000256" key="5">
    <source>
        <dbReference type="ARBA" id="ARBA00023157"/>
    </source>
</evidence>
<comment type="subcellular location">
    <subcellularLocation>
        <location evidence="1">Membrane</location>
    </subcellularLocation>
</comment>
<evidence type="ECO:0000256" key="3">
    <source>
        <dbReference type="ARBA" id="ARBA00022801"/>
    </source>
</evidence>
<keyword evidence="5" id="KW-1015">Disulfide bond</keyword>
<dbReference type="GO" id="GO:0005975">
    <property type="term" value="P:carbohydrate metabolic process"/>
    <property type="evidence" value="ECO:0007669"/>
    <property type="project" value="InterPro"/>
</dbReference>
<evidence type="ECO:0000256" key="1">
    <source>
        <dbReference type="ARBA" id="ARBA00004370"/>
    </source>
</evidence>
<evidence type="ECO:0000256" key="2">
    <source>
        <dbReference type="ARBA" id="ARBA00007806"/>
    </source>
</evidence>
<dbReference type="SUPFAM" id="SSF51011">
    <property type="entry name" value="Glycosyl hydrolase domain"/>
    <property type="match status" value="4"/>
</dbReference>
<sequence>TDLTKLVFADQFIQLKSLLSSHQVYGIGENKAKFLKSTQWQIHTLWNHDKPVADNFPEYGSHPFYLNVEDNSTGLSHGVFLHNSNAMDLLLQPEPAITWRPIGGILDIFIFLGPHPADVARDYVSLVGKPEMPPFWGLGYHQCRCCTEPNTLANQKVITERTIAAGIPFDTQWNAKEYMETTFNDFTVDQNRYKGFGDWVRHLHDIGMHYVPIIDPGIDPAQKSGTYAPFDDGVSMDVFIKNHTDGLFIGHTWQKSGKTVWPDFSHPKSAEYWTKQYREFHKQVPIDGSWNDMNEISNFLGGSITGCPKGNPLEAPPYVPKQLSKLQDMTLCMTAKHHAGVDYNVHNLYGFYMAMATDVALKEVRQKRPFVISRATSPGQGKYSGHWDGDTDTDYSNMQWTIASIMNMNMFGIPLVGGDICGFLGKAENNTFHQELCARWFEIGAFYPFARNHNMKKMDQDPVALGPMVTRAAKQALETRYALLPYLYTLFYQAKMYAETVARPLFFEFPADKHTYEPAVAESQFMWGQAFMIAPVVEPNVTKIKPYLPAGIWYPFHYPTFDKPIVSSGQFMEFDAPVDKVNTFLRAGHIVPILPVQQTTTAMQKEKFIILAFLDKATAHGQLYWDDGDSINTVEHGQYTLVTFDVTNNTLVTKPEHNGYKDVVVGEIDVFGVSAKPTTVLVNGVAAKKFSYNPIGQQLAVSELALNSVSFRITHLSPNVLRIRVTDSNRTRYEPPLPQLNLPKPVAVSPLYSLDPIEHGVVTIRRKSTKTIIFQTDVTKLVFADQFIQLKSLLSSHQVYGIGEQKAKFLKDTQWQIYTIFNHDQLVQEKHPEYGSHPFHLNVEDNSTGLSHGVFLHNSNAMDLLLQPEPAITWRTIGGILDMFVFLGPNPADVARDYVSLVGKPEIPPFWGLGYHQCRCCSEPSTLAAQKVITERTIAAGIPFDTQWNAKEYMETTFDDFTVDQKRYKGFGDWVRHLHDIGMHYVPIVDPGIDPVNKPGTYPPYDDGVSMDIFIKNHTDGIFVGHTWHTRGKTVWPDFSHPNSTEYWTKQFREFHKQVPIDGAWNDMNEIDNQISQSIHGCPKGNSLESPPYVPKQLSKMQDHTLCMTAKSHAGVEYNVHNLYGIYEAMATDKALKEVRQKRSFVISRATSPGQGKYSGHWDGDIDTDYSSMQWTIPSIMNMNMFGIPLVGGDICGFLGKAENNTFHQELCARWFEVGAFYPFSRNHNTKKMDQDPVAMGTMVTRAAKQALETRYALLPYLYTLFYQAKVNADTVARPLFFEFPTDKHTYEPAVAERQFMWGQAFMIAPVVEPNVTKIKPYLPAGVWYPFEYPKFDNPIVSSGQFMEFDAPVDKVNTFLRAGHVVPILPSRQTTTAMRKEKFTLLIFLDNSGSAPVTAHGQLYWDDGDSIDPVEQKQYTLVTFDATDSTLVTKPEHNGYTGAVLVGEIDVFGVSVKPTTVLVNGVAAKKFSFNPIGQQLAISELELNMGTTYSGYKVLHVSEGSDHTLVELERETPSGFPNDIKSVSFRITHLSPNVLRIRVTDSNRTRYEPPLPELNLPKLIPKDPLYTVDPIEHGVVTIRRQLTKTPIFQTDVTKLVFSDQFIQLKSLLSSHQVYGIGEQKAKFLKDTQWQIYTIFNHDNLVQEKHPEYGSHPFYLNVEDNSTGLSHGVFLHNSNAMDLLLQPEPAITWRTIGGILDMFIFLGPNPADVARDYVSLVGKPEIPPFWGLGYHQCRCCSEPHTLAAQKLITERTIAAGIPFDTQWNAKEYMEPTFDDFTIDQDRWAGFGDWVRHLHDIGMHYVPIMDPGIDPVNKPGTYPPYDDGVSMDIFIKNHTDGIFVGHTWHTRGKTVWPDFSHPKSVDYWTKQFREFHKQVPIDGSWNDMNEIANGMSSSVNGCPKGNPLESPPYVPKQLSKLQHHTLCMTAKHYAGVEYNVHNLYAIYEAMATDKALKEVRQKRSFVISRATSPGQGKYSGHWDGDIDTDYSSMQWTIPSIMNMNMFGIPLVGGDICGFLGKAENNTFHQELCARWFEIGAFYPFSRNHNTKKMDQDPVAMGTMVTRAAKQALETRYALLPYLYTLFYQAKVNGDTVARPLFFEFPADKHTYESAVAERQFMWGQAFMIAPVVEPNVTKIKPYLPAGVWYPFEYPKFDKSIVSSGQFMEFDAPVDKVNTFLRAGHVVPILPTRQTTTAMRKEKFTLLTFLDKSGSAPVTAHGQLYWDDGDSIDPVEQKQYTLVTFNATDSTLVTKPEHNGYTGAVLVGEIDVFGVSVKPTTVLVNGVAVKNRAQECTGVSVDQRIDCAPERTVTEAECTARKCYKYIPTCFIPKTYSVGHVSEGSDHTLVDLSRETPSGFPNDIKSVSFRITHLSPNVLRIRVTDSNRTRYEPPLPQLNLPKPVAVSPLYSLDPIEHGVVTIRRKSTKTPIFQTDVTKLVFADQFIQLKSLLSSHQVYGIGEQKARFLKDTQWQIYTLFNHDKHPKEKTPLYGSHPFHLNVEDNSTGLSHGVFLHNSNAMDLLLQPEPAITWRTVGGILDLFVFVGPEPADVIRQYVSLVGRPELPPFWALGYHQCRCCTEPHTLANQKVITERTIAAGIPFDTQWNAKEYMEPTFDDFTVDQNRYKGFGDWVRHLHDIGMHYVPIVDPGIDPTMKAGTYPPYDDGVSMDIFIKNHTDGIFVGRMWQTSGKTVYPDFSHPKATEYWTKQYREFHKQVPIDGSWNDMNELANIMDHPDKACPMSNPLESPPYIPKQMSKMPENTLCMTTKQHAGVFYNVHNLYAFYMAMATDVALREVRQKRPFVISRATSPGQGKYSGHWDGDTFTDYSNLQWTIASVMNMNMFGIPLVGGDICGFTGSASNNTFHQELCARWFEIGAFYPFARNHNEKKMDQDPVAMGTMVTRAAKKALETRYALLPYLYTLFYQAKINADTVARPVFFEFPADKHTYEPAVAESQFMWGQAFMIAPVVEPNVTKIKPYLPAGVWYPFHYPTFDKPIVSSGQFMEFDAPVEKVNTFIRAGHVVPILPVQQTTTAMRKEKFIIMAFLDKAGAHGQLYWDDGDSMNTVENGQYTLVNFEATNNNLIIKPVHNGYTGAVLVGEIDVFGVSVKPTVVLVNGVAAKKFSYNPIGQQLAVSELELNLGVETHLVEWK</sequence>
<dbReference type="Proteomes" id="UP000759131">
    <property type="component" value="Unassembled WGS sequence"/>
</dbReference>
<evidence type="ECO:0000313" key="10">
    <source>
        <dbReference type="EMBL" id="CAD7621626.1"/>
    </source>
</evidence>
<evidence type="ECO:0000259" key="9">
    <source>
        <dbReference type="PROSITE" id="PS51448"/>
    </source>
</evidence>
<dbReference type="GO" id="GO:0004558">
    <property type="term" value="F:alpha-1,4-glucosidase activity"/>
    <property type="evidence" value="ECO:0007669"/>
    <property type="project" value="TreeGrafter"/>
</dbReference>
<dbReference type="EMBL" id="CAJPIZ010000692">
    <property type="protein sequence ID" value="CAG2102056.1"/>
    <property type="molecule type" value="Genomic_DNA"/>
</dbReference>
<feature type="non-terminal residue" evidence="10">
    <location>
        <position position="1"/>
    </location>
</feature>
<dbReference type="InterPro" id="IPR000322">
    <property type="entry name" value="Glyco_hydro_31_TIM"/>
</dbReference>
<comment type="caution">
    <text evidence="8">Lacks conserved residue(s) required for the propagation of feature annotation.</text>
</comment>
<accession>A0A7R9KEW5</accession>
<dbReference type="InterPro" id="IPR013780">
    <property type="entry name" value="Glyco_hydro_b"/>
</dbReference>
<protein>
    <recommendedName>
        <fullName evidence="9">P-type domain-containing protein</fullName>
    </recommendedName>
</protein>
<dbReference type="GO" id="GO:0016020">
    <property type="term" value="C:membrane"/>
    <property type="evidence" value="ECO:0007669"/>
    <property type="project" value="UniProtKB-SubCell"/>
</dbReference>
<evidence type="ECO:0000256" key="8">
    <source>
        <dbReference type="PROSITE-ProRule" id="PRU00779"/>
    </source>
</evidence>
<dbReference type="Pfam" id="PF01055">
    <property type="entry name" value="Glyco_hydro_31_2nd"/>
    <property type="match status" value="4"/>
</dbReference>
<dbReference type="CDD" id="cd00111">
    <property type="entry name" value="Trefoil"/>
    <property type="match status" value="1"/>
</dbReference>
<dbReference type="EMBL" id="OC855267">
    <property type="protein sequence ID" value="CAD7621626.1"/>
    <property type="molecule type" value="Genomic_DNA"/>
</dbReference>
<dbReference type="InterPro" id="IPR025887">
    <property type="entry name" value="Glyco_hydro_31_N_dom"/>
</dbReference>
<name>A0A7R9KEW5_9ACAR</name>
<organism evidence="10">
    <name type="scientific">Medioppia subpectinata</name>
    <dbReference type="NCBI Taxonomy" id="1979941"/>
    <lineage>
        <taxon>Eukaryota</taxon>
        <taxon>Metazoa</taxon>
        <taxon>Ecdysozoa</taxon>
        <taxon>Arthropoda</taxon>
        <taxon>Chelicerata</taxon>
        <taxon>Arachnida</taxon>
        <taxon>Acari</taxon>
        <taxon>Acariformes</taxon>
        <taxon>Sarcoptiformes</taxon>
        <taxon>Oribatida</taxon>
        <taxon>Brachypylina</taxon>
        <taxon>Oppioidea</taxon>
        <taxon>Oppiidae</taxon>
        <taxon>Medioppia</taxon>
    </lineage>
</organism>
<comment type="similarity">
    <text evidence="2">Belongs to the glycosyl hydrolase 31 family.</text>
</comment>
<reference evidence="10" key="1">
    <citation type="submission" date="2020-11" db="EMBL/GenBank/DDBJ databases">
        <authorList>
            <person name="Tran Van P."/>
        </authorList>
    </citation>
    <scope>NUCLEOTIDE SEQUENCE</scope>
</reference>
<dbReference type="Pfam" id="PF13802">
    <property type="entry name" value="Gal_mutarotas_2"/>
    <property type="match status" value="4"/>
</dbReference>
<dbReference type="Pfam" id="PF21365">
    <property type="entry name" value="Glyco_hydro_31_3rd"/>
    <property type="match status" value="4"/>
</dbReference>
<gene>
    <name evidence="10" type="ORF">OSB1V03_LOCUS2097</name>
</gene>
<dbReference type="PANTHER" id="PTHR22762:SF131">
    <property type="entry name" value="GLYCOSIDE HYDROLASE FAMILY 31 N-TERMINAL DOMAIN-CONTAINING PROTEIN"/>
    <property type="match status" value="1"/>
</dbReference>
<dbReference type="InterPro" id="IPR044913">
    <property type="entry name" value="P_trefoil_dom_sf"/>
</dbReference>
<dbReference type="InterPro" id="IPR000519">
    <property type="entry name" value="P_trefoil_dom"/>
</dbReference>
<dbReference type="SMART" id="SM00018">
    <property type="entry name" value="PD"/>
    <property type="match status" value="1"/>
</dbReference>
<keyword evidence="11" id="KW-1185">Reference proteome</keyword>
<dbReference type="Gene3D" id="2.60.40.1180">
    <property type="entry name" value="Golgi alpha-mannosidase II"/>
    <property type="match status" value="8"/>
</dbReference>
<evidence type="ECO:0000256" key="4">
    <source>
        <dbReference type="ARBA" id="ARBA00023136"/>
    </source>
</evidence>
<feature type="domain" description="P-type" evidence="9">
    <location>
        <begin position="2291"/>
        <end position="2331"/>
    </location>
</feature>
<dbReference type="OrthoDB" id="1334205at2759"/>
<keyword evidence="7" id="KW-0326">Glycosidase</keyword>
<dbReference type="SUPFAM" id="SSF57492">
    <property type="entry name" value="Trefoil"/>
    <property type="match status" value="1"/>
</dbReference>
<proteinExistence type="inferred from homology"/>
<dbReference type="GO" id="GO:0030246">
    <property type="term" value="F:carbohydrate binding"/>
    <property type="evidence" value="ECO:0007669"/>
    <property type="project" value="InterPro"/>
</dbReference>
<dbReference type="Gene3D" id="2.60.40.1760">
    <property type="entry name" value="glycosyl hydrolase (family 31)"/>
    <property type="match status" value="4"/>
</dbReference>
<evidence type="ECO:0000256" key="7">
    <source>
        <dbReference type="ARBA" id="ARBA00023295"/>
    </source>
</evidence>
<dbReference type="FunFam" id="3.20.20.80:FF:000016">
    <property type="entry name" value="Maltase-glucoamylase, intestinal"/>
    <property type="match status" value="4"/>
</dbReference>
<keyword evidence="6" id="KW-0325">Glycoprotein</keyword>
<dbReference type="InterPro" id="IPR011013">
    <property type="entry name" value="Gal_mutarotase_sf_dom"/>
</dbReference>
<dbReference type="CDD" id="cd06602">
    <property type="entry name" value="GH31_MGAM_SI_GAA"/>
    <property type="match status" value="4"/>
</dbReference>
<evidence type="ECO:0000256" key="6">
    <source>
        <dbReference type="ARBA" id="ARBA00023180"/>
    </source>
</evidence>
<dbReference type="PROSITE" id="PS51448">
    <property type="entry name" value="P_TREFOIL_2"/>
    <property type="match status" value="1"/>
</dbReference>
<keyword evidence="4" id="KW-0472">Membrane</keyword>
<evidence type="ECO:0000313" key="11">
    <source>
        <dbReference type="Proteomes" id="UP000759131"/>
    </source>
</evidence>
<dbReference type="SUPFAM" id="SSF51445">
    <property type="entry name" value="(Trans)glycosidases"/>
    <property type="match status" value="4"/>
</dbReference>
<dbReference type="Gene3D" id="3.20.20.80">
    <property type="entry name" value="Glycosidases"/>
    <property type="match status" value="4"/>
</dbReference>
<dbReference type="InterPro" id="IPR017853">
    <property type="entry name" value="GH"/>
</dbReference>
<dbReference type="SUPFAM" id="SSF74650">
    <property type="entry name" value="Galactose mutarotase-like"/>
    <property type="match status" value="4"/>
</dbReference>
<keyword evidence="3" id="KW-0378">Hydrolase</keyword>
<dbReference type="InterPro" id="IPR048395">
    <property type="entry name" value="Glyco_hydro_31_C"/>
</dbReference>
<dbReference type="PANTHER" id="PTHR22762">
    <property type="entry name" value="ALPHA-GLUCOSIDASE"/>
    <property type="match status" value="1"/>
</dbReference>
<dbReference type="CDD" id="cd14752">
    <property type="entry name" value="GH31_N"/>
    <property type="match status" value="4"/>
</dbReference>